<sequence>MLVDEDAVIRQRLEAVAVEFLCEESFAGAEGVCRIDDDKVVFFAGGAHEFEAVLKIERDARVAKLAGGEGQQLAADLHDHFVDIHHVYLFDGFVARQLAHRAAVAAADDEDAPDVRVCRHRDVYDHVVVDKFVLLGEHHQAVKGEETPELLRIKDVYLLKGALAAEELLFYLY</sequence>
<accession>A0A645GGD5</accession>
<dbReference type="AlphaFoldDB" id="A0A645GGD5"/>
<protein>
    <submittedName>
        <fullName evidence="1">Uncharacterized protein</fullName>
    </submittedName>
</protein>
<comment type="caution">
    <text evidence="1">The sequence shown here is derived from an EMBL/GenBank/DDBJ whole genome shotgun (WGS) entry which is preliminary data.</text>
</comment>
<organism evidence="1">
    <name type="scientific">bioreactor metagenome</name>
    <dbReference type="NCBI Taxonomy" id="1076179"/>
    <lineage>
        <taxon>unclassified sequences</taxon>
        <taxon>metagenomes</taxon>
        <taxon>ecological metagenomes</taxon>
    </lineage>
</organism>
<dbReference type="EMBL" id="VSSQ01071130">
    <property type="protein sequence ID" value="MPN22803.1"/>
    <property type="molecule type" value="Genomic_DNA"/>
</dbReference>
<proteinExistence type="predicted"/>
<reference evidence="1" key="1">
    <citation type="submission" date="2019-08" db="EMBL/GenBank/DDBJ databases">
        <authorList>
            <person name="Kucharzyk K."/>
            <person name="Murdoch R.W."/>
            <person name="Higgins S."/>
            <person name="Loffler F."/>
        </authorList>
    </citation>
    <scope>NUCLEOTIDE SEQUENCE</scope>
</reference>
<gene>
    <name evidence="1" type="ORF">SDC9_170187</name>
</gene>
<name>A0A645GGD5_9ZZZZ</name>
<evidence type="ECO:0000313" key="1">
    <source>
        <dbReference type="EMBL" id="MPN22803.1"/>
    </source>
</evidence>